<proteinExistence type="predicted"/>
<dbReference type="Gene3D" id="3.40.50.790">
    <property type="match status" value="1"/>
</dbReference>
<gene>
    <name evidence="2" type="ORF">RHGRI_004929</name>
</gene>
<organism evidence="2 3">
    <name type="scientific">Rhododendron griersonianum</name>
    <dbReference type="NCBI Taxonomy" id="479676"/>
    <lineage>
        <taxon>Eukaryota</taxon>
        <taxon>Viridiplantae</taxon>
        <taxon>Streptophyta</taxon>
        <taxon>Embryophyta</taxon>
        <taxon>Tracheophyta</taxon>
        <taxon>Spermatophyta</taxon>
        <taxon>Magnoliopsida</taxon>
        <taxon>eudicotyledons</taxon>
        <taxon>Gunneridae</taxon>
        <taxon>Pentapetalae</taxon>
        <taxon>asterids</taxon>
        <taxon>Ericales</taxon>
        <taxon>Ericaceae</taxon>
        <taxon>Ericoideae</taxon>
        <taxon>Rhodoreae</taxon>
        <taxon>Rhododendron</taxon>
    </lineage>
</organism>
<accession>A0AAV6LDQ2</accession>
<comment type="caution">
    <text evidence="2">The sequence shown here is derived from an EMBL/GenBank/DDBJ whole genome shotgun (WGS) entry which is preliminary data.</text>
</comment>
<name>A0AAV6LDQ2_9ERIC</name>
<protein>
    <submittedName>
        <fullName evidence="2">Uncharacterized protein</fullName>
    </submittedName>
</protein>
<dbReference type="AlphaFoldDB" id="A0AAV6LDQ2"/>
<keyword evidence="3" id="KW-1185">Reference proteome</keyword>
<evidence type="ECO:0000313" key="3">
    <source>
        <dbReference type="Proteomes" id="UP000823749"/>
    </source>
</evidence>
<dbReference type="EMBL" id="JACTNZ010000002">
    <property type="protein sequence ID" value="KAG5562047.1"/>
    <property type="molecule type" value="Genomic_DNA"/>
</dbReference>
<dbReference type="SUPFAM" id="SSF56808">
    <property type="entry name" value="Ribosomal protein L1"/>
    <property type="match status" value="1"/>
</dbReference>
<sequence>MHGYVLITKPDLIEVNRIRKTYYRGPEEIVEALKGYLNITADPTTFVQVEKIGLEYTDVEGLKKLSKNKKPAKKSHDFLASEAVIKQIPRLLGPGLNKAGKANPPKSKPSSLRSFFLASSSSATLPLHHQ</sequence>
<reference evidence="2" key="1">
    <citation type="submission" date="2020-08" db="EMBL/GenBank/DDBJ databases">
        <title>Plant Genome Project.</title>
        <authorList>
            <person name="Zhang R.-G."/>
        </authorList>
    </citation>
    <scope>NUCLEOTIDE SEQUENCE</scope>
    <source>
        <strain evidence="2">WSP0</strain>
        <tissue evidence="2">Leaf</tissue>
    </source>
</reference>
<dbReference type="Proteomes" id="UP000823749">
    <property type="component" value="Chromosome 2"/>
</dbReference>
<dbReference type="InterPro" id="IPR016095">
    <property type="entry name" value="Ribosomal_uL1_3-a/b-sand"/>
</dbReference>
<evidence type="ECO:0000256" key="1">
    <source>
        <dbReference type="SAM" id="MobiDB-lite"/>
    </source>
</evidence>
<evidence type="ECO:0000313" key="2">
    <source>
        <dbReference type="EMBL" id="KAG5562047.1"/>
    </source>
</evidence>
<dbReference type="InterPro" id="IPR023674">
    <property type="entry name" value="Ribosomal_uL1-like"/>
</dbReference>
<feature type="region of interest" description="Disordered" evidence="1">
    <location>
        <begin position="93"/>
        <end position="113"/>
    </location>
</feature>